<evidence type="ECO:0000256" key="6">
    <source>
        <dbReference type="ARBA" id="ARBA00052755"/>
    </source>
</evidence>
<dbReference type="FunFam" id="1.10.1370.30:FF:000003">
    <property type="entry name" value="Thermostable carboxypeptidase 1"/>
    <property type="match status" value="1"/>
</dbReference>
<protein>
    <recommendedName>
        <fullName evidence="8">Metal-dependent carboxypeptidase</fullName>
        <ecNumber evidence="8">3.4.17.19</ecNumber>
    </recommendedName>
</protein>
<dbReference type="GO" id="GO:0006508">
    <property type="term" value="P:proteolysis"/>
    <property type="evidence" value="ECO:0007669"/>
    <property type="project" value="UniProtKB-UniRule"/>
</dbReference>
<keyword evidence="3 8" id="KW-0479">Metal-binding</keyword>
<keyword evidence="1 8" id="KW-0121">Carboxypeptidase</keyword>
<comment type="cofactor">
    <cofactor evidence="9">
        <name>Zn(2+)</name>
        <dbReference type="ChEBI" id="CHEBI:29105"/>
    </cofactor>
    <text evidence="9">Binds 1 zinc ion per subunit.</text>
</comment>
<evidence type="ECO:0000256" key="4">
    <source>
        <dbReference type="ARBA" id="ARBA00022801"/>
    </source>
</evidence>
<sequence length="502" mass="57627">MCVNHEELIPQFRSYLKKMADYHSAIALLEWDARTHMPKNGIVGRSQAIATLSGEAFRMSVSEQMEQFLDQLGSHTEQLDPITLRLVEESQRTFDRSKKIPPDRYEAFVALTSEAQSVWEVARENNDFATFAPFLESIVDMTREFVDDWGYENHPYDTLLDQYEVGMTVSILDELFSGLRKDTVSLLNKIEAKPHIHTEILERFYDPEKQKAFSEFILREMGYDFQSGRLDETAHPFATGIAPGDVRITTHYYPHFFNAAMFGSIHEGGHALYEQGISSDLIGTPLHMGTSMGIHESQSRFWENTIGRSYEFWQCYYGDLQSYFPESLGDVTLDEFYSAINAVRPSLIRIEADEVTYNLHIMLRYEMEKGLIANTLSVKDLPELWHESMKTNLGVTPRNDAEGVLQDVHWSGGMFGYFPSYALGNIYAAQFTQAIERDLPDFKDRIKHGRLLEIREWLGQNIHQYGSLLKPAEILKQATGETIDAKPLVSYLQQKFSGLYHL</sequence>
<dbReference type="CDD" id="cd06460">
    <property type="entry name" value="M32_Taq"/>
    <property type="match status" value="1"/>
</dbReference>
<name>A0A9X1V8P2_9BACL</name>
<evidence type="ECO:0000256" key="5">
    <source>
        <dbReference type="ARBA" id="ARBA00023049"/>
    </source>
</evidence>
<evidence type="ECO:0000256" key="2">
    <source>
        <dbReference type="ARBA" id="ARBA00022670"/>
    </source>
</evidence>
<comment type="similarity">
    <text evidence="7 8">Belongs to the peptidase M32 family.</text>
</comment>
<dbReference type="PROSITE" id="PS52034">
    <property type="entry name" value="PEPTIDASE_M32"/>
    <property type="match status" value="1"/>
</dbReference>
<dbReference type="PRINTS" id="PR00998">
    <property type="entry name" value="CRBOXYPTASET"/>
</dbReference>
<keyword evidence="4 8" id="KW-0378">Hydrolase</keyword>
<evidence type="ECO:0000256" key="10">
    <source>
        <dbReference type="PIRSR" id="PIRSR006615-2"/>
    </source>
</evidence>
<feature type="binding site" evidence="9">
    <location>
        <position position="270"/>
    </location>
    <ligand>
        <name>Zn(2+)</name>
        <dbReference type="ChEBI" id="CHEBI:29105"/>
        <note>catalytic</note>
    </ligand>
</feature>
<dbReference type="InterPro" id="IPR001333">
    <property type="entry name" value="Peptidase_M32_Taq"/>
</dbReference>
<feature type="binding site" evidence="9">
    <location>
        <position position="266"/>
    </location>
    <ligand>
        <name>Zn(2+)</name>
        <dbReference type="ChEBI" id="CHEBI:29105"/>
        <note>catalytic</note>
    </ligand>
</feature>
<comment type="catalytic activity">
    <reaction evidence="6 8">
        <text>Release of a C-terminal amino acid with broad specificity, except for -Pro.</text>
        <dbReference type="EC" id="3.4.17.19"/>
    </reaction>
</comment>
<evidence type="ECO:0000313" key="12">
    <source>
        <dbReference type="Proteomes" id="UP001139263"/>
    </source>
</evidence>
<dbReference type="GO" id="GO:0008270">
    <property type="term" value="F:zinc ion binding"/>
    <property type="evidence" value="ECO:0007669"/>
    <property type="project" value="UniProtKB-ARBA"/>
</dbReference>
<dbReference type="EC" id="3.4.17.19" evidence="8"/>
<dbReference type="PANTHER" id="PTHR34217:SF1">
    <property type="entry name" value="CARBOXYPEPTIDASE 1"/>
    <property type="match status" value="1"/>
</dbReference>
<accession>A0A9X1V8P2</accession>
<feature type="binding site" evidence="9">
    <location>
        <position position="296"/>
    </location>
    <ligand>
        <name>Zn(2+)</name>
        <dbReference type="ChEBI" id="CHEBI:29105"/>
        <note>catalytic</note>
    </ligand>
</feature>
<dbReference type="EMBL" id="JALBUF010000004">
    <property type="protein sequence ID" value="MCI0183314.1"/>
    <property type="molecule type" value="Genomic_DNA"/>
</dbReference>
<evidence type="ECO:0000256" key="9">
    <source>
        <dbReference type="PIRSR" id="PIRSR006615-1"/>
    </source>
</evidence>
<dbReference type="AlphaFoldDB" id="A0A9X1V8P2"/>
<dbReference type="RefSeq" id="WP_241713442.1">
    <property type="nucleotide sequence ID" value="NZ_JALBUF010000004.1"/>
</dbReference>
<gene>
    <name evidence="11" type="primary">ypwA</name>
    <name evidence="11" type="ORF">MM817_01591</name>
</gene>
<evidence type="ECO:0000256" key="7">
    <source>
        <dbReference type="ARBA" id="ARBA00061580"/>
    </source>
</evidence>
<dbReference type="Pfam" id="PF02074">
    <property type="entry name" value="Peptidase_M32"/>
    <property type="match status" value="1"/>
</dbReference>
<organism evidence="11 12">
    <name type="scientific">Sulfoacidibacillus ferrooxidans</name>
    <dbReference type="NCBI Taxonomy" id="2005001"/>
    <lineage>
        <taxon>Bacteria</taxon>
        <taxon>Bacillati</taxon>
        <taxon>Bacillota</taxon>
        <taxon>Bacilli</taxon>
        <taxon>Bacillales</taxon>
        <taxon>Alicyclobacillaceae</taxon>
        <taxon>Sulfoacidibacillus</taxon>
    </lineage>
</organism>
<comment type="function">
    <text evidence="8">Broad specificity carboxypetidase that releases amino acids sequentially from the C-terminus, including neutral, aromatic, polar and basic residues.</text>
</comment>
<dbReference type="SUPFAM" id="SSF55486">
    <property type="entry name" value="Metalloproteases ('zincins'), catalytic domain"/>
    <property type="match status" value="1"/>
</dbReference>
<reference evidence="11" key="1">
    <citation type="submission" date="2022-03" db="EMBL/GenBank/DDBJ databases">
        <title>Draft Genome Sequence of Firmicute Strain S0AB, a Heterotrophic Iron/Sulfur-Oxidizing Extreme Acidophile.</title>
        <authorList>
            <person name="Vergara E."/>
            <person name="Pakostova E."/>
            <person name="Johnson D.B."/>
            <person name="Holmes D.S."/>
        </authorList>
    </citation>
    <scope>NUCLEOTIDE SEQUENCE</scope>
    <source>
        <strain evidence="11">S0AB</strain>
    </source>
</reference>
<keyword evidence="2 8" id="KW-0645">Protease</keyword>
<keyword evidence="12" id="KW-1185">Reference proteome</keyword>
<dbReference type="Proteomes" id="UP001139263">
    <property type="component" value="Unassembled WGS sequence"/>
</dbReference>
<keyword evidence="5 8" id="KW-0482">Metalloprotease</keyword>
<keyword evidence="9" id="KW-0862">Zinc</keyword>
<dbReference type="GO" id="GO:0004181">
    <property type="term" value="F:metallocarboxypeptidase activity"/>
    <property type="evidence" value="ECO:0007669"/>
    <property type="project" value="UniProtKB-UniRule"/>
</dbReference>
<dbReference type="Gene3D" id="1.10.1370.30">
    <property type="match status" value="1"/>
</dbReference>
<comment type="caution">
    <text evidence="11">The sequence shown here is derived from an EMBL/GenBank/DDBJ whole genome shotgun (WGS) entry which is preliminary data.</text>
</comment>
<dbReference type="PIRSF" id="PIRSF006615">
    <property type="entry name" value="Zn_crbxpep_Taq"/>
    <property type="match status" value="1"/>
</dbReference>
<proteinExistence type="inferred from homology"/>
<evidence type="ECO:0000256" key="1">
    <source>
        <dbReference type="ARBA" id="ARBA00022645"/>
    </source>
</evidence>
<dbReference type="PANTHER" id="PTHR34217">
    <property type="entry name" value="METAL-DEPENDENT CARBOXYPEPTIDASE"/>
    <property type="match status" value="1"/>
</dbReference>
<feature type="active site" description="Proton donor/acceptor" evidence="10">
    <location>
        <position position="267"/>
    </location>
</feature>
<evidence type="ECO:0000313" key="11">
    <source>
        <dbReference type="EMBL" id="MCI0183314.1"/>
    </source>
</evidence>
<evidence type="ECO:0000256" key="3">
    <source>
        <dbReference type="ARBA" id="ARBA00022723"/>
    </source>
</evidence>
<evidence type="ECO:0000256" key="8">
    <source>
        <dbReference type="PIRNR" id="PIRNR006615"/>
    </source>
</evidence>